<protein>
    <submittedName>
        <fullName evidence="2">Helix-turn-helix domain-containing protein</fullName>
    </submittedName>
</protein>
<organism evidence="2 3">
    <name type="scientific">Candidatus Phocaeicola faecigallinarum</name>
    <dbReference type="NCBI Taxonomy" id="2838732"/>
    <lineage>
        <taxon>Bacteria</taxon>
        <taxon>Pseudomonadati</taxon>
        <taxon>Bacteroidota</taxon>
        <taxon>Bacteroidia</taxon>
        <taxon>Bacteroidales</taxon>
        <taxon>Bacteroidaceae</taxon>
        <taxon>Phocaeicola</taxon>
    </lineage>
</organism>
<evidence type="ECO:0000313" key="3">
    <source>
        <dbReference type="Proteomes" id="UP000783796"/>
    </source>
</evidence>
<name>A0A948TB84_9BACT</name>
<dbReference type="AlphaFoldDB" id="A0A948TB84"/>
<dbReference type="GO" id="GO:0003677">
    <property type="term" value="F:DNA binding"/>
    <property type="evidence" value="ECO:0007669"/>
    <property type="project" value="InterPro"/>
</dbReference>
<evidence type="ECO:0000259" key="1">
    <source>
        <dbReference type="PROSITE" id="PS50943"/>
    </source>
</evidence>
<dbReference type="Gene3D" id="1.10.260.40">
    <property type="entry name" value="lambda repressor-like DNA-binding domains"/>
    <property type="match status" value="1"/>
</dbReference>
<dbReference type="Proteomes" id="UP000783796">
    <property type="component" value="Unassembled WGS sequence"/>
</dbReference>
<dbReference type="CDD" id="cd00093">
    <property type="entry name" value="HTH_XRE"/>
    <property type="match status" value="1"/>
</dbReference>
<dbReference type="SUPFAM" id="SSF47413">
    <property type="entry name" value="lambda repressor-like DNA-binding domains"/>
    <property type="match status" value="1"/>
</dbReference>
<evidence type="ECO:0000313" key="2">
    <source>
        <dbReference type="EMBL" id="MBU3837968.1"/>
    </source>
</evidence>
<reference evidence="2" key="1">
    <citation type="journal article" date="2021" name="PeerJ">
        <title>Extensive microbial diversity within the chicken gut microbiome revealed by metagenomics and culture.</title>
        <authorList>
            <person name="Gilroy R."/>
            <person name="Ravi A."/>
            <person name="Getino M."/>
            <person name="Pursley I."/>
            <person name="Horton D.L."/>
            <person name="Alikhan N.F."/>
            <person name="Baker D."/>
            <person name="Gharbi K."/>
            <person name="Hall N."/>
            <person name="Watson M."/>
            <person name="Adriaenssens E.M."/>
            <person name="Foster-Nyarko E."/>
            <person name="Jarju S."/>
            <person name="Secka A."/>
            <person name="Antonio M."/>
            <person name="Oren A."/>
            <person name="Chaudhuri R.R."/>
            <person name="La Ragione R."/>
            <person name="Hildebrand F."/>
            <person name="Pallen M.J."/>
        </authorList>
    </citation>
    <scope>NUCLEOTIDE SEQUENCE</scope>
    <source>
        <strain evidence="2">G4-2901</strain>
    </source>
</reference>
<proteinExistence type="predicted"/>
<dbReference type="InterPro" id="IPR010982">
    <property type="entry name" value="Lambda_DNA-bd_dom_sf"/>
</dbReference>
<gene>
    <name evidence="2" type="ORF">H9777_06575</name>
</gene>
<feature type="domain" description="HTH cro/C1-type" evidence="1">
    <location>
        <begin position="63"/>
        <end position="117"/>
    </location>
</feature>
<dbReference type="Pfam" id="PF01381">
    <property type="entry name" value="HTH_3"/>
    <property type="match status" value="1"/>
</dbReference>
<dbReference type="SMART" id="SM00530">
    <property type="entry name" value="HTH_XRE"/>
    <property type="match status" value="1"/>
</dbReference>
<dbReference type="EMBL" id="JAHLFW010000057">
    <property type="protein sequence ID" value="MBU3837968.1"/>
    <property type="molecule type" value="Genomic_DNA"/>
</dbReference>
<accession>A0A948TB84</accession>
<reference evidence="2" key="2">
    <citation type="submission" date="2021-04" db="EMBL/GenBank/DDBJ databases">
        <authorList>
            <person name="Gilroy R."/>
        </authorList>
    </citation>
    <scope>NUCLEOTIDE SEQUENCE</scope>
    <source>
        <strain evidence="2">G4-2901</strain>
    </source>
</reference>
<dbReference type="PROSITE" id="PS50943">
    <property type="entry name" value="HTH_CROC1"/>
    <property type="match status" value="1"/>
</dbReference>
<comment type="caution">
    <text evidence="2">The sequence shown here is derived from an EMBL/GenBank/DDBJ whole genome shotgun (WGS) entry which is preliminary data.</text>
</comment>
<dbReference type="InterPro" id="IPR001387">
    <property type="entry name" value="Cro/C1-type_HTH"/>
</dbReference>
<sequence>MSNIKKEQYEFALNRIEELLPLVDENTPANDNKAVELTMMSDIVIAYEKEHFPINKPTVSELIELSLEEKGMTQKQLAAELGVSPSRVSDYVSGRSEPTLRIARLLCQILNIKPSAMLGL</sequence>